<dbReference type="HOGENOM" id="CLU_195416_0_0_6"/>
<keyword evidence="1" id="KW-0812">Transmembrane</keyword>
<dbReference type="KEGG" id="ype:YPO2276a"/>
<dbReference type="PIR" id="AE0277">
    <property type="entry name" value="AE0277"/>
</dbReference>
<keyword evidence="4" id="KW-1185">Reference proteome</keyword>
<evidence type="ECO:0000313" key="3">
    <source>
        <dbReference type="EMBL" id="CAL20904.1"/>
    </source>
</evidence>
<dbReference type="PaxDb" id="214092-YPO2276a"/>
<feature type="chain" id="PRO_5004179230" evidence="2">
    <location>
        <begin position="37"/>
        <end position="90"/>
    </location>
</feature>
<dbReference type="eggNOG" id="ENOG5031V8Y">
    <property type="taxonomic scope" value="Bacteria"/>
</dbReference>
<feature type="signal peptide" evidence="2">
    <location>
        <begin position="1"/>
        <end position="36"/>
    </location>
</feature>
<keyword evidence="1" id="KW-1133">Transmembrane helix</keyword>
<dbReference type="OrthoDB" id="6446967at2"/>
<dbReference type="STRING" id="214092.YPO2276a"/>
<proteinExistence type="predicted"/>
<feature type="transmembrane region" description="Helical" evidence="1">
    <location>
        <begin position="60"/>
        <end position="84"/>
    </location>
</feature>
<name>Q0WEP5_YERPE</name>
<sequence>MNANLLKCNGDRVMFKKIVSFLAVPALMAVSGATFAAEGAASSGVDLSPLTNSIDFSTVLVAIMAVAASLVTLYAGVAGVRWVLRTVKSA</sequence>
<gene>
    <name evidence="3" type="ORF">YPO2276a</name>
</gene>
<organism evidence="3 4">
    <name type="scientific">Yersinia pestis</name>
    <dbReference type="NCBI Taxonomy" id="632"/>
    <lineage>
        <taxon>Bacteria</taxon>
        <taxon>Pseudomonadati</taxon>
        <taxon>Pseudomonadota</taxon>
        <taxon>Gammaproteobacteria</taxon>
        <taxon>Enterobacterales</taxon>
        <taxon>Yersiniaceae</taxon>
        <taxon>Yersinia</taxon>
    </lineage>
</organism>
<dbReference type="PATRIC" id="fig|214092.21.peg.2675"/>
<protein>
    <submittedName>
        <fullName evidence="3">Phage-related membrane protein</fullName>
    </submittedName>
</protein>
<evidence type="ECO:0000256" key="1">
    <source>
        <dbReference type="SAM" id="Phobius"/>
    </source>
</evidence>
<accession>Q0WEP5</accession>
<keyword evidence="1" id="KW-0472">Membrane</keyword>
<dbReference type="Proteomes" id="UP000000815">
    <property type="component" value="Chromosome"/>
</dbReference>
<evidence type="ECO:0000256" key="2">
    <source>
        <dbReference type="SAM" id="SignalP"/>
    </source>
</evidence>
<evidence type="ECO:0000313" key="4">
    <source>
        <dbReference type="Proteomes" id="UP000000815"/>
    </source>
</evidence>
<keyword evidence="2" id="KW-0732">Signal</keyword>
<dbReference type="AlphaFoldDB" id="Q0WEP5"/>
<accession>A0A3N4BPN5</accession>
<dbReference type="EMBL" id="AL590842">
    <property type="protein sequence ID" value="CAL20904.1"/>
    <property type="molecule type" value="Genomic_DNA"/>
</dbReference>
<reference evidence="3 4" key="1">
    <citation type="journal article" date="2001" name="Nature">
        <title>Genome sequence of Yersinia pestis, the causative agent of plague.</title>
        <authorList>
            <person name="Parkhill J."/>
            <person name="Wren B.W."/>
            <person name="Thomson N.R."/>
            <person name="Titball R.W."/>
            <person name="Holden M.T.G."/>
            <person name="Prentice M.B."/>
            <person name="Sebaihia M."/>
            <person name="James K.D."/>
            <person name="Churcher C."/>
            <person name="Mungall K.L."/>
            <person name="Baker S."/>
            <person name="Basham D."/>
            <person name="Bentley S.D."/>
            <person name="Brooks K."/>
            <person name="Cerdeno-Tarraga A.M."/>
            <person name="Chillingworth T."/>
            <person name="Cronin A."/>
            <person name="Davies R.M."/>
            <person name="Davis P."/>
            <person name="Dougan G."/>
            <person name="Feltwell T."/>
            <person name="Hamlin N."/>
            <person name="Holroyd S."/>
            <person name="Jagels K."/>
            <person name="Leather S."/>
            <person name="Karlyshev A.V."/>
            <person name="Moule S."/>
            <person name="Oyston P.C.F."/>
            <person name="Quail M."/>
            <person name="Rutherford K."/>
            <person name="Simmonds M."/>
            <person name="Skelton J."/>
            <person name="Stevens K."/>
            <person name="Whitehead S."/>
            <person name="Barrell B.G."/>
        </authorList>
    </citation>
    <scope>NUCLEOTIDE SEQUENCE [LARGE SCALE GENOMIC DNA]</scope>
    <source>
        <strain evidence="4">CO-92 / Biovar Orientalis</strain>
    </source>
</reference>